<dbReference type="InterPro" id="IPR051589">
    <property type="entry name" value="Sialate-O-sulfotransferase"/>
</dbReference>
<dbReference type="AlphaFoldDB" id="A0A161VF05"/>
<reference evidence="2 3" key="1">
    <citation type="submission" date="2015-06" db="EMBL/GenBank/DDBJ databases">
        <title>Survival trade-offs in plant roots during colonization by closely related pathogenic and mutualistic fungi.</title>
        <authorList>
            <person name="Hacquard S."/>
            <person name="Kracher B."/>
            <person name="Hiruma K."/>
            <person name="Weinman A."/>
            <person name="Muench P."/>
            <person name="Garrido Oter R."/>
            <person name="Ver Loren van Themaat E."/>
            <person name="Dallerey J.-F."/>
            <person name="Damm U."/>
            <person name="Henrissat B."/>
            <person name="Lespinet O."/>
            <person name="Thon M."/>
            <person name="Kemen E."/>
            <person name="McHardy A.C."/>
            <person name="Schulze-Lefert P."/>
            <person name="O'Connell R.J."/>
        </authorList>
    </citation>
    <scope>NUCLEOTIDE SEQUENCE [LARGE SCALE GENOMIC DNA]</scope>
    <source>
        <strain evidence="2 3">MAFF 238704</strain>
    </source>
</reference>
<comment type="caution">
    <text evidence="2">The sequence shown here is derived from an EMBL/GenBank/DDBJ whole genome shotgun (WGS) entry which is preliminary data.</text>
</comment>
<name>A0A161VF05_COLIC</name>
<dbReference type="PANTHER" id="PTHR45964:SF5">
    <property type="entry name" value="WSCD FAMILY MEMBER CG9164"/>
    <property type="match status" value="1"/>
</dbReference>
<gene>
    <name evidence="2" type="ORF">CI238_00594</name>
</gene>
<dbReference type="Proteomes" id="UP000076584">
    <property type="component" value="Unassembled WGS sequence"/>
</dbReference>
<keyword evidence="1" id="KW-0677">Repeat</keyword>
<evidence type="ECO:0000313" key="2">
    <source>
        <dbReference type="EMBL" id="KZL64145.1"/>
    </source>
</evidence>
<dbReference type="SMART" id="SM00321">
    <property type="entry name" value="WSC"/>
    <property type="match status" value="3"/>
</dbReference>
<accession>A0A161VF05</accession>
<dbReference type="OrthoDB" id="5985073at2759"/>
<protein>
    <submittedName>
        <fullName evidence="2">Wsc domain-containing protein</fullName>
    </submittedName>
</protein>
<evidence type="ECO:0000313" key="3">
    <source>
        <dbReference type="Proteomes" id="UP000076584"/>
    </source>
</evidence>
<dbReference type="PANTHER" id="PTHR45964">
    <property type="entry name" value="WSCD FAMILY MEMBER CG9164"/>
    <property type="match status" value="1"/>
</dbReference>
<sequence length="468" mass="49716">MHVYSYFSVVGLALATIASAQDEVEDITNGNVTYGAYNPVAADTVDINSATKRSVELLARGSSVQRKILKRATVKGICQDLATNWSYKGCHTDTTSTRVLSGDSFHADDMSQEKCIQFCDGKGYSVAGVEWGRECYCGYVLPKSAFKAPEEECSKPCTGAKDQVCGEGGRINVFWNGDAAPEILAQSGDFNSIGCYSDHPAARALTSGIGLSGGVRVSDCTTACAAQGYQFAGLEFGKECFCGASIQNGAKPIPAESCNMACTADKTQYCGGAGAINIYKNSKVEMSGPSTIPDGWTSKKCYTDNPSKRILSYKVPSFDKFSAAQCVSKCAGLGYLYAGLEYGSECFCGNSIDNGNTPATSGCDMSCAGNRADMCGGAGRINLYVAPCQGVPGCHINVGLYKVLKVRTAKQCSDACRADTRCQAIQLGPLLFGYKFCNLFDYAIPVVKGHVDNDFCDAYNFFDSVCSL</sequence>
<dbReference type="Pfam" id="PF01822">
    <property type="entry name" value="WSC"/>
    <property type="match status" value="3"/>
</dbReference>
<proteinExistence type="predicted"/>
<dbReference type="EMBL" id="LFIW01002706">
    <property type="protein sequence ID" value="KZL64145.1"/>
    <property type="molecule type" value="Genomic_DNA"/>
</dbReference>
<dbReference type="InterPro" id="IPR002889">
    <property type="entry name" value="WSC_carb-bd"/>
</dbReference>
<evidence type="ECO:0000256" key="1">
    <source>
        <dbReference type="ARBA" id="ARBA00022737"/>
    </source>
</evidence>
<keyword evidence="3" id="KW-1185">Reference proteome</keyword>
<dbReference type="PROSITE" id="PS51212">
    <property type="entry name" value="WSC"/>
    <property type="match status" value="3"/>
</dbReference>
<dbReference type="STRING" id="1573173.A0A161VF05"/>
<organism evidence="2 3">
    <name type="scientific">Colletotrichum incanum</name>
    <name type="common">Soybean anthracnose fungus</name>
    <dbReference type="NCBI Taxonomy" id="1573173"/>
    <lineage>
        <taxon>Eukaryota</taxon>
        <taxon>Fungi</taxon>
        <taxon>Dikarya</taxon>
        <taxon>Ascomycota</taxon>
        <taxon>Pezizomycotina</taxon>
        <taxon>Sordariomycetes</taxon>
        <taxon>Hypocreomycetidae</taxon>
        <taxon>Glomerellales</taxon>
        <taxon>Glomerellaceae</taxon>
        <taxon>Colletotrichum</taxon>
        <taxon>Colletotrichum spaethianum species complex</taxon>
    </lineage>
</organism>